<dbReference type="GO" id="GO:0005829">
    <property type="term" value="C:cytosol"/>
    <property type="evidence" value="ECO:0007669"/>
    <property type="project" value="TreeGrafter"/>
</dbReference>
<name>A0A381QU38_9ZZZZ</name>
<proteinExistence type="inferred from homology"/>
<keyword evidence="3" id="KW-0413">Isomerase</keyword>
<sequence length="369" mass="40891">MRPSFVEVELNNLRHNLELIRNHTENRPVMAVVKSNAYGHGLLKVAQFYEKLGVNCLGVALLEEGIRLRESGISLPIVVFGGVLPGQIAEYLEWNLEFLVSSPEVLRITETICKSGSQRATVHLKLDSGMGRVGINTEDSASFIEEAVRAEHITVKGVCSHLACADDPENPLTLKQVERFLAAVSVFERLGVEMPLRHLANSGGVLYFPQTHLDLIRPGILLYGVYPDVSSPHVLDVRPALQLKSKVSFYKSIPAGYSVSYGSTWTSERASNISTVPLGYGDGYRRQLSNCGEVLINGKRRSIAGRVCMDQFMVNCENEAIKIDDEVVLIGQHKDQSITVEEISALADTIPYEILTNLNERLPRIYTNE</sequence>
<dbReference type="CDD" id="cd00430">
    <property type="entry name" value="PLPDE_III_AR"/>
    <property type="match status" value="1"/>
</dbReference>
<gene>
    <name evidence="5" type="ORF">METZ01_LOCUS35504</name>
</gene>
<evidence type="ECO:0000256" key="3">
    <source>
        <dbReference type="ARBA" id="ARBA00023235"/>
    </source>
</evidence>
<dbReference type="HAMAP" id="MF_01201">
    <property type="entry name" value="Ala_racemase"/>
    <property type="match status" value="1"/>
</dbReference>
<comment type="cofactor">
    <cofactor evidence="1">
        <name>pyridoxal 5'-phosphate</name>
        <dbReference type="ChEBI" id="CHEBI:597326"/>
    </cofactor>
</comment>
<dbReference type="FunFam" id="3.20.20.10:FF:000002">
    <property type="entry name" value="Alanine racemase"/>
    <property type="match status" value="1"/>
</dbReference>
<dbReference type="SUPFAM" id="SSF50621">
    <property type="entry name" value="Alanine racemase C-terminal domain-like"/>
    <property type="match status" value="1"/>
</dbReference>
<dbReference type="InterPro" id="IPR020622">
    <property type="entry name" value="Ala_racemase_pyridoxalP-BS"/>
</dbReference>
<dbReference type="InterPro" id="IPR011079">
    <property type="entry name" value="Ala_racemase_C"/>
</dbReference>
<dbReference type="NCBIfam" id="TIGR00492">
    <property type="entry name" value="alr"/>
    <property type="match status" value="1"/>
</dbReference>
<evidence type="ECO:0000256" key="1">
    <source>
        <dbReference type="ARBA" id="ARBA00001933"/>
    </source>
</evidence>
<dbReference type="Gene3D" id="2.40.37.10">
    <property type="entry name" value="Lyase, Ornithine Decarboxylase, Chain A, domain 1"/>
    <property type="match status" value="1"/>
</dbReference>
<protein>
    <recommendedName>
        <fullName evidence="4">Alanine racemase C-terminal domain-containing protein</fullName>
    </recommendedName>
</protein>
<dbReference type="InterPro" id="IPR009006">
    <property type="entry name" value="Ala_racemase/Decarboxylase_C"/>
</dbReference>
<reference evidence="5" key="1">
    <citation type="submission" date="2018-05" db="EMBL/GenBank/DDBJ databases">
        <authorList>
            <person name="Lanie J.A."/>
            <person name="Ng W.-L."/>
            <person name="Kazmierczak K.M."/>
            <person name="Andrzejewski T.M."/>
            <person name="Davidsen T.M."/>
            <person name="Wayne K.J."/>
            <person name="Tettelin H."/>
            <person name="Glass J.I."/>
            <person name="Rusch D."/>
            <person name="Podicherti R."/>
            <person name="Tsui H.-C.T."/>
            <person name="Winkler M.E."/>
        </authorList>
    </citation>
    <scope>NUCLEOTIDE SEQUENCE</scope>
</reference>
<evidence type="ECO:0000259" key="4">
    <source>
        <dbReference type="SMART" id="SM01005"/>
    </source>
</evidence>
<dbReference type="GO" id="GO:0030170">
    <property type="term" value="F:pyridoxal phosphate binding"/>
    <property type="evidence" value="ECO:0007669"/>
    <property type="project" value="TreeGrafter"/>
</dbReference>
<feature type="domain" description="Alanine racemase C-terminal" evidence="4">
    <location>
        <begin position="240"/>
        <end position="367"/>
    </location>
</feature>
<dbReference type="InterPro" id="IPR000821">
    <property type="entry name" value="Ala_racemase"/>
</dbReference>
<dbReference type="PANTHER" id="PTHR30511:SF0">
    <property type="entry name" value="ALANINE RACEMASE, CATABOLIC-RELATED"/>
    <property type="match status" value="1"/>
</dbReference>
<dbReference type="PRINTS" id="PR00992">
    <property type="entry name" value="ALARACEMASE"/>
</dbReference>
<evidence type="ECO:0000256" key="2">
    <source>
        <dbReference type="ARBA" id="ARBA00022898"/>
    </source>
</evidence>
<dbReference type="PROSITE" id="PS00395">
    <property type="entry name" value="ALANINE_RACEMASE"/>
    <property type="match status" value="1"/>
</dbReference>
<dbReference type="Pfam" id="PF01168">
    <property type="entry name" value="Ala_racemase_N"/>
    <property type="match status" value="1"/>
</dbReference>
<organism evidence="5">
    <name type="scientific">marine metagenome</name>
    <dbReference type="NCBI Taxonomy" id="408172"/>
    <lineage>
        <taxon>unclassified sequences</taxon>
        <taxon>metagenomes</taxon>
        <taxon>ecological metagenomes</taxon>
    </lineage>
</organism>
<dbReference type="Gene3D" id="3.20.20.10">
    <property type="entry name" value="Alanine racemase"/>
    <property type="match status" value="1"/>
</dbReference>
<dbReference type="InterPro" id="IPR001608">
    <property type="entry name" value="Ala_racemase_N"/>
</dbReference>
<dbReference type="SMART" id="SM01005">
    <property type="entry name" value="Ala_racemase_C"/>
    <property type="match status" value="1"/>
</dbReference>
<dbReference type="Pfam" id="PF00842">
    <property type="entry name" value="Ala_racemase_C"/>
    <property type="match status" value="1"/>
</dbReference>
<dbReference type="PANTHER" id="PTHR30511">
    <property type="entry name" value="ALANINE RACEMASE"/>
    <property type="match status" value="1"/>
</dbReference>
<dbReference type="InterPro" id="IPR029066">
    <property type="entry name" value="PLP-binding_barrel"/>
</dbReference>
<evidence type="ECO:0000313" key="5">
    <source>
        <dbReference type="EMBL" id="SUZ82650.1"/>
    </source>
</evidence>
<dbReference type="GO" id="GO:0030632">
    <property type="term" value="P:D-alanine biosynthetic process"/>
    <property type="evidence" value="ECO:0007669"/>
    <property type="project" value="TreeGrafter"/>
</dbReference>
<keyword evidence="2" id="KW-0663">Pyridoxal phosphate</keyword>
<dbReference type="AlphaFoldDB" id="A0A381QU38"/>
<dbReference type="GO" id="GO:0008784">
    <property type="term" value="F:alanine racemase activity"/>
    <property type="evidence" value="ECO:0007669"/>
    <property type="project" value="InterPro"/>
</dbReference>
<accession>A0A381QU38</accession>
<dbReference type="EMBL" id="UINC01001516">
    <property type="protein sequence ID" value="SUZ82650.1"/>
    <property type="molecule type" value="Genomic_DNA"/>
</dbReference>
<dbReference type="SUPFAM" id="SSF51419">
    <property type="entry name" value="PLP-binding barrel"/>
    <property type="match status" value="1"/>
</dbReference>